<dbReference type="EMBL" id="CP019646">
    <property type="protein sequence ID" value="AQQ72023.1"/>
    <property type="molecule type" value="Genomic_DNA"/>
</dbReference>
<feature type="domain" description="RNA polymerase sigma-70 region 2" evidence="6">
    <location>
        <begin position="8"/>
        <end position="71"/>
    </location>
</feature>
<dbReference type="InterPro" id="IPR007627">
    <property type="entry name" value="RNA_pol_sigma70_r2"/>
</dbReference>
<dbReference type="Gene3D" id="1.10.10.10">
    <property type="entry name" value="Winged helix-like DNA-binding domain superfamily/Winged helix DNA-binding domain"/>
    <property type="match status" value="1"/>
</dbReference>
<dbReference type="CDD" id="cd06171">
    <property type="entry name" value="Sigma70_r4"/>
    <property type="match status" value="1"/>
</dbReference>
<proteinExistence type="inferred from homology"/>
<dbReference type="STRING" id="1851148.SMSP2_02402"/>
<dbReference type="InterPro" id="IPR013324">
    <property type="entry name" value="RNA_pol_sigma_r3/r4-like"/>
</dbReference>
<feature type="domain" description="RNA polymerase sigma factor 70 region 4 type 2" evidence="7">
    <location>
        <begin position="101"/>
        <end position="153"/>
    </location>
</feature>
<dbReference type="GO" id="GO:0006352">
    <property type="term" value="P:DNA-templated transcription initiation"/>
    <property type="evidence" value="ECO:0007669"/>
    <property type="project" value="InterPro"/>
</dbReference>
<protein>
    <submittedName>
        <fullName evidence="8">RNA polymerase sigma factor SigM</fullName>
    </submittedName>
</protein>
<keyword evidence="4" id="KW-0238">DNA-binding</keyword>
<comment type="similarity">
    <text evidence="1">Belongs to the sigma-70 factor family. ECF subfamily.</text>
</comment>
<evidence type="ECO:0000313" key="8">
    <source>
        <dbReference type="EMBL" id="AQQ72023.1"/>
    </source>
</evidence>
<gene>
    <name evidence="8" type="primary">sigM</name>
    <name evidence="8" type="ORF">SMSP2_02402</name>
</gene>
<keyword evidence="5" id="KW-0804">Transcription</keyword>
<dbReference type="InterPro" id="IPR036388">
    <property type="entry name" value="WH-like_DNA-bd_sf"/>
</dbReference>
<reference evidence="9" key="1">
    <citation type="submission" date="2017-02" db="EMBL/GenBank/DDBJ databases">
        <title>Comparative genomics and description of representatives of a novel lineage of planctomycetes thriving in anoxic sediments.</title>
        <authorList>
            <person name="Spring S."/>
            <person name="Bunk B."/>
            <person name="Sproer C."/>
        </authorList>
    </citation>
    <scope>NUCLEOTIDE SEQUENCE [LARGE SCALE GENOMIC DNA]</scope>
    <source>
        <strain evidence="9">SM-Chi-D1</strain>
    </source>
</reference>
<dbReference type="KEGG" id="pbas:SMSP2_02402"/>
<dbReference type="InterPro" id="IPR013325">
    <property type="entry name" value="RNA_pol_sigma_r2"/>
</dbReference>
<keyword evidence="3" id="KW-0731">Sigma factor</keyword>
<dbReference type="SUPFAM" id="SSF88946">
    <property type="entry name" value="Sigma2 domain of RNA polymerase sigma factors"/>
    <property type="match status" value="1"/>
</dbReference>
<dbReference type="Pfam" id="PF04542">
    <property type="entry name" value="Sigma70_r2"/>
    <property type="match status" value="1"/>
</dbReference>
<dbReference type="AlphaFoldDB" id="A0A1R7T5Z1"/>
<keyword evidence="2" id="KW-0805">Transcription regulation</keyword>
<dbReference type="PANTHER" id="PTHR43133:SF8">
    <property type="entry name" value="RNA POLYMERASE SIGMA FACTOR HI_1459-RELATED"/>
    <property type="match status" value="1"/>
</dbReference>
<evidence type="ECO:0000256" key="2">
    <source>
        <dbReference type="ARBA" id="ARBA00023015"/>
    </source>
</evidence>
<dbReference type="GO" id="GO:0016987">
    <property type="term" value="F:sigma factor activity"/>
    <property type="evidence" value="ECO:0007669"/>
    <property type="project" value="UniProtKB-KW"/>
</dbReference>
<dbReference type="InterPro" id="IPR014284">
    <property type="entry name" value="RNA_pol_sigma-70_dom"/>
</dbReference>
<dbReference type="PANTHER" id="PTHR43133">
    <property type="entry name" value="RNA POLYMERASE ECF-TYPE SIGMA FACTO"/>
    <property type="match status" value="1"/>
</dbReference>
<evidence type="ECO:0000256" key="3">
    <source>
        <dbReference type="ARBA" id="ARBA00023082"/>
    </source>
</evidence>
<dbReference type="Pfam" id="PF08281">
    <property type="entry name" value="Sigma70_r4_2"/>
    <property type="match status" value="1"/>
</dbReference>
<evidence type="ECO:0000256" key="1">
    <source>
        <dbReference type="ARBA" id="ARBA00010641"/>
    </source>
</evidence>
<keyword evidence="9" id="KW-1185">Reference proteome</keyword>
<name>A0A1R7T5Z1_9BACT</name>
<dbReference type="Gene3D" id="1.10.1740.10">
    <property type="match status" value="1"/>
</dbReference>
<evidence type="ECO:0000313" key="9">
    <source>
        <dbReference type="Proteomes" id="UP000188181"/>
    </source>
</evidence>
<dbReference type="RefSeq" id="WP_146684254.1">
    <property type="nucleotide sequence ID" value="NZ_CP019646.1"/>
</dbReference>
<dbReference type="Proteomes" id="UP000188181">
    <property type="component" value="Chromosome"/>
</dbReference>
<dbReference type="SUPFAM" id="SSF88659">
    <property type="entry name" value="Sigma3 and sigma4 domains of RNA polymerase sigma factors"/>
    <property type="match status" value="1"/>
</dbReference>
<dbReference type="InterPro" id="IPR013249">
    <property type="entry name" value="RNA_pol_sigma70_r4_t2"/>
</dbReference>
<evidence type="ECO:0000259" key="6">
    <source>
        <dbReference type="Pfam" id="PF04542"/>
    </source>
</evidence>
<organism evidence="8 9">
    <name type="scientific">Limihaloglobus sulfuriphilus</name>
    <dbReference type="NCBI Taxonomy" id="1851148"/>
    <lineage>
        <taxon>Bacteria</taxon>
        <taxon>Pseudomonadati</taxon>
        <taxon>Planctomycetota</taxon>
        <taxon>Phycisphaerae</taxon>
        <taxon>Sedimentisphaerales</taxon>
        <taxon>Sedimentisphaeraceae</taxon>
        <taxon>Limihaloglobus</taxon>
    </lineage>
</organism>
<dbReference type="NCBIfam" id="TIGR02937">
    <property type="entry name" value="sigma70-ECF"/>
    <property type="match status" value="1"/>
</dbReference>
<evidence type="ECO:0000256" key="5">
    <source>
        <dbReference type="ARBA" id="ARBA00023163"/>
    </source>
</evidence>
<accession>A0A1R7T5Z1</accession>
<sequence length="163" mass="18811">MINYEKIVKEHGDSVWRSIRRFVADKADAEDCFQDTFMDFLRYSRTRHVSNPRGLLLKIAFRRAIDNVRRRYETSTVEYDENIHSAGNDQVFNSSESELSDQLTKALAMLKPIEAEAFSLRYLDELSYKEIAETLKISSNHVGVILVRAKEKLNDILNAYTGG</sequence>
<evidence type="ECO:0000256" key="4">
    <source>
        <dbReference type="ARBA" id="ARBA00023125"/>
    </source>
</evidence>
<dbReference type="OrthoDB" id="290488at2"/>
<evidence type="ECO:0000259" key="7">
    <source>
        <dbReference type="Pfam" id="PF08281"/>
    </source>
</evidence>
<dbReference type="InterPro" id="IPR039425">
    <property type="entry name" value="RNA_pol_sigma-70-like"/>
</dbReference>
<dbReference type="GO" id="GO:0003677">
    <property type="term" value="F:DNA binding"/>
    <property type="evidence" value="ECO:0007669"/>
    <property type="project" value="UniProtKB-KW"/>
</dbReference>